<feature type="domain" description="Nitroreductase" evidence="3">
    <location>
        <begin position="7"/>
        <end position="154"/>
    </location>
</feature>
<evidence type="ECO:0000313" key="5">
    <source>
        <dbReference type="Proteomes" id="UP000469424"/>
    </source>
</evidence>
<dbReference type="Proteomes" id="UP000469424">
    <property type="component" value="Unassembled WGS sequence"/>
</dbReference>
<gene>
    <name evidence="4" type="ORF">FYJ65_05730</name>
</gene>
<dbReference type="Gene3D" id="3.40.109.10">
    <property type="entry name" value="NADH Oxidase"/>
    <property type="match status" value="1"/>
</dbReference>
<sequence length="193" mass="21527">MLKDYVKENRTVRGFDQSAKVSTEELMDMIDCARLSSSGMNLQPLKYFIANRDSAAAILQKATKMGGRLPERHLPDAGKEPESYIVILQDPDISTSDTFTNIDLGIAAQSITLAAVEKGYRCCMLGGGYNPEELRDELGIPDKYILKLVIAVGKSAEKIHLVEIENGEDTGYYRDADDVHYVPKRKLQDIIIR</sequence>
<protein>
    <submittedName>
        <fullName evidence="4">Nitroreductase family protein</fullName>
    </submittedName>
</protein>
<dbReference type="InterPro" id="IPR023312">
    <property type="entry name" value="Put_nitroreductase_C_bac"/>
</dbReference>
<organism evidence="4 5">
    <name type="scientific">Mogibacterium kristiansenii</name>
    <dbReference type="NCBI Taxonomy" id="2606708"/>
    <lineage>
        <taxon>Bacteria</taxon>
        <taxon>Bacillati</taxon>
        <taxon>Bacillota</taxon>
        <taxon>Clostridia</taxon>
        <taxon>Peptostreptococcales</taxon>
        <taxon>Anaerovoracaceae</taxon>
        <taxon>Mogibacterium</taxon>
    </lineage>
</organism>
<dbReference type="SUPFAM" id="SSF55469">
    <property type="entry name" value="FMN-dependent nitroreductase-like"/>
    <property type="match status" value="1"/>
</dbReference>
<evidence type="ECO:0000256" key="1">
    <source>
        <dbReference type="ARBA" id="ARBA00007118"/>
    </source>
</evidence>
<evidence type="ECO:0000256" key="2">
    <source>
        <dbReference type="ARBA" id="ARBA00023002"/>
    </source>
</evidence>
<evidence type="ECO:0000259" key="3">
    <source>
        <dbReference type="Pfam" id="PF00881"/>
    </source>
</evidence>
<keyword evidence="2" id="KW-0560">Oxidoreductase</keyword>
<dbReference type="EMBL" id="VUNA01000009">
    <property type="protein sequence ID" value="MST70839.1"/>
    <property type="molecule type" value="Genomic_DNA"/>
</dbReference>
<proteinExistence type="inferred from homology"/>
<name>A0A6N7XLM3_9FIRM</name>
<accession>A0A6N7XLM3</accession>
<reference evidence="4 5" key="1">
    <citation type="submission" date="2019-08" db="EMBL/GenBank/DDBJ databases">
        <title>In-depth cultivation of the pig gut microbiome towards novel bacterial diversity and tailored functional studies.</title>
        <authorList>
            <person name="Wylensek D."/>
            <person name="Hitch T.C.A."/>
            <person name="Clavel T."/>
        </authorList>
    </citation>
    <scope>NUCLEOTIDE SEQUENCE [LARGE SCALE GENOMIC DNA]</scope>
    <source>
        <strain evidence="4 5">WCA-MUC-591-APC-4B</strain>
    </source>
</reference>
<dbReference type="AlphaFoldDB" id="A0A6N7XLM3"/>
<dbReference type="GO" id="GO:0016491">
    <property type="term" value="F:oxidoreductase activity"/>
    <property type="evidence" value="ECO:0007669"/>
    <property type="project" value="UniProtKB-KW"/>
</dbReference>
<dbReference type="RefSeq" id="WP_154554401.1">
    <property type="nucleotide sequence ID" value="NZ_VUNA01000009.1"/>
</dbReference>
<keyword evidence="5" id="KW-1185">Reference proteome</keyword>
<evidence type="ECO:0000313" key="4">
    <source>
        <dbReference type="EMBL" id="MST70839.1"/>
    </source>
</evidence>
<dbReference type="PANTHER" id="PTHR43673:SF10">
    <property type="entry name" value="NADH DEHYDROGENASE_NAD(P)H NITROREDUCTASE XCC3605-RELATED"/>
    <property type="match status" value="1"/>
</dbReference>
<dbReference type="PANTHER" id="PTHR43673">
    <property type="entry name" value="NAD(P)H NITROREDUCTASE YDGI-RELATED"/>
    <property type="match status" value="1"/>
</dbReference>
<dbReference type="Pfam" id="PF00881">
    <property type="entry name" value="Nitroreductase"/>
    <property type="match status" value="1"/>
</dbReference>
<comment type="similarity">
    <text evidence="1">Belongs to the nitroreductase family.</text>
</comment>
<dbReference type="Gene3D" id="2.20.180.10">
    <property type="entry name" value="putative fmn-dependent nitroreductase like domains"/>
    <property type="match status" value="1"/>
</dbReference>
<dbReference type="InterPro" id="IPR000415">
    <property type="entry name" value="Nitroreductase-like"/>
</dbReference>
<dbReference type="InterPro" id="IPR029479">
    <property type="entry name" value="Nitroreductase"/>
</dbReference>
<comment type="caution">
    <text evidence="4">The sequence shown here is derived from an EMBL/GenBank/DDBJ whole genome shotgun (WGS) entry which is preliminary data.</text>
</comment>